<keyword evidence="2" id="KW-1185">Reference proteome</keyword>
<organism evidence="1 2">
    <name type="scientific">Salisediminibacterium beveridgei</name>
    <dbReference type="NCBI Taxonomy" id="632773"/>
    <lineage>
        <taxon>Bacteria</taxon>
        <taxon>Bacillati</taxon>
        <taxon>Bacillota</taxon>
        <taxon>Bacilli</taxon>
        <taxon>Bacillales</taxon>
        <taxon>Bacillaceae</taxon>
        <taxon>Salisediminibacterium</taxon>
    </lineage>
</organism>
<protein>
    <submittedName>
        <fullName evidence="1">Uncharacterized protein</fullName>
    </submittedName>
</protein>
<evidence type="ECO:0000313" key="1">
    <source>
        <dbReference type="EMBL" id="AOM83653.1"/>
    </source>
</evidence>
<dbReference type="RefSeq" id="WP_069365613.1">
    <property type="nucleotide sequence ID" value="NZ_CP012502.1"/>
</dbReference>
<evidence type="ECO:0000313" key="2">
    <source>
        <dbReference type="Proteomes" id="UP000094463"/>
    </source>
</evidence>
<dbReference type="KEGG" id="bbev:BBEV_2312"/>
<proteinExistence type="predicted"/>
<name>A0A1D7QXA9_9BACI</name>
<dbReference type="Proteomes" id="UP000094463">
    <property type="component" value="Chromosome"/>
</dbReference>
<dbReference type="PATRIC" id="fig|632773.3.peg.2416"/>
<dbReference type="OrthoDB" id="2803442at2"/>
<sequence>MPTLQPSFLGKKVFIDKTSHRNYTIKYERFVPPRKIHALLFEQDVPVIFAVLDKDGRFLDSFFLSNKTTADSAEAMEEYKKIAERKAKHKVTQDDLHDALKPEKEAKMKNKNIKKHLKDEHLEDIKHQWPSRLISLQNADGEADNSLIMETLKEAIEEANGQKAYDFILSHRLDQLIPMLSQHVTSTPELIRTVPDSYLSSDHPEVVYQFLLNAAEHVDLQQRGGVEMILRQGERVDLVHHDNLMKRLLTVLMKRVKEETDLKPTAWLSKSVHDKDLRSSISSMLKEKK</sequence>
<reference evidence="1 2" key="1">
    <citation type="submission" date="2015-08" db="EMBL/GenBank/DDBJ databases">
        <title>The complete genome sequence of Bacillus beveridgei MLTeJB.</title>
        <authorList>
            <person name="Hanson T.E."/>
            <person name="Mesa C."/>
            <person name="Basesman S.M."/>
            <person name="Oremland R.S."/>
        </authorList>
    </citation>
    <scope>NUCLEOTIDE SEQUENCE [LARGE SCALE GENOMIC DNA]</scope>
    <source>
        <strain evidence="1 2">MLTeJB</strain>
    </source>
</reference>
<dbReference type="EMBL" id="CP012502">
    <property type="protein sequence ID" value="AOM83653.1"/>
    <property type="molecule type" value="Genomic_DNA"/>
</dbReference>
<gene>
    <name evidence="1" type="ORF">BBEV_2312</name>
</gene>
<dbReference type="AlphaFoldDB" id="A0A1D7QXA9"/>
<accession>A0A1D7QXA9</accession>